<proteinExistence type="predicted"/>
<evidence type="ECO:0000313" key="2">
    <source>
        <dbReference type="Proteomes" id="UP000652761"/>
    </source>
</evidence>
<name>A0A843W406_COLES</name>
<dbReference type="Proteomes" id="UP000652761">
    <property type="component" value="Unassembled WGS sequence"/>
</dbReference>
<organism evidence="1 2">
    <name type="scientific">Colocasia esculenta</name>
    <name type="common">Wild taro</name>
    <name type="synonym">Arum esculentum</name>
    <dbReference type="NCBI Taxonomy" id="4460"/>
    <lineage>
        <taxon>Eukaryota</taxon>
        <taxon>Viridiplantae</taxon>
        <taxon>Streptophyta</taxon>
        <taxon>Embryophyta</taxon>
        <taxon>Tracheophyta</taxon>
        <taxon>Spermatophyta</taxon>
        <taxon>Magnoliopsida</taxon>
        <taxon>Liliopsida</taxon>
        <taxon>Araceae</taxon>
        <taxon>Aroideae</taxon>
        <taxon>Colocasieae</taxon>
        <taxon>Colocasia</taxon>
    </lineage>
</organism>
<dbReference type="SUPFAM" id="SSF56219">
    <property type="entry name" value="DNase I-like"/>
    <property type="match status" value="1"/>
</dbReference>
<dbReference type="InterPro" id="IPR036691">
    <property type="entry name" value="Endo/exonu/phosph_ase_sf"/>
</dbReference>
<gene>
    <name evidence="1" type="ORF">Taro_036778</name>
</gene>
<reference evidence="1" key="1">
    <citation type="submission" date="2017-07" db="EMBL/GenBank/DDBJ databases">
        <title>Taro Niue Genome Assembly and Annotation.</title>
        <authorList>
            <person name="Atibalentja N."/>
            <person name="Keating K."/>
            <person name="Fields C.J."/>
        </authorList>
    </citation>
    <scope>NUCLEOTIDE SEQUENCE</scope>
    <source>
        <strain evidence="1">Niue_2</strain>
        <tissue evidence="1">Leaf</tissue>
    </source>
</reference>
<dbReference type="Gene3D" id="3.60.10.10">
    <property type="entry name" value="Endonuclease/exonuclease/phosphatase"/>
    <property type="match status" value="1"/>
</dbReference>
<dbReference type="PANTHER" id="PTHR33710:SF79">
    <property type="entry name" value="OS06G0205337 PROTEIN"/>
    <property type="match status" value="1"/>
</dbReference>
<keyword evidence="2" id="KW-1185">Reference proteome</keyword>
<dbReference type="EMBL" id="NMUH01003135">
    <property type="protein sequence ID" value="MQM03999.1"/>
    <property type="molecule type" value="Genomic_DNA"/>
</dbReference>
<dbReference type="PANTHER" id="PTHR33710">
    <property type="entry name" value="BNAC02G09200D PROTEIN"/>
    <property type="match status" value="1"/>
</dbReference>
<sequence>MNIPWVTGGDFNDVLNSYEKKGGLMYNTTSTLDFNAFISASGLLDVGFKRSPHTWSNNWVGSQAIKARLDRVLVNSLCHANFPGISVQHLPRGPSDHAPLLIDLHTSQSKPSRFIFQNMWSTHDTFMNCVTQAWTAQDLWSPNPFIKLQAKLKVVKISLKLWNKNVFGHIDDNIKKAKEQITLKQEIFDSSPIVEHRSDLNKANANLKHILHCQEIFWCQKSRVKWLEEGDRNTTFYHAAIQGRHTRNFIHRLRINGAWCDDKKMLMEEAERCPIENKG</sequence>
<dbReference type="AlphaFoldDB" id="A0A843W406"/>
<evidence type="ECO:0000313" key="1">
    <source>
        <dbReference type="EMBL" id="MQM03999.1"/>
    </source>
</evidence>
<accession>A0A843W406</accession>
<protein>
    <submittedName>
        <fullName evidence="1">Uncharacterized protein</fullName>
    </submittedName>
</protein>
<comment type="caution">
    <text evidence="1">The sequence shown here is derived from an EMBL/GenBank/DDBJ whole genome shotgun (WGS) entry which is preliminary data.</text>
</comment>
<dbReference type="OrthoDB" id="779476at2759"/>